<dbReference type="Gene3D" id="3.30.420.10">
    <property type="entry name" value="Ribonuclease H-like superfamily/Ribonuclease H"/>
    <property type="match status" value="1"/>
</dbReference>
<dbReference type="InterPro" id="IPR001584">
    <property type="entry name" value="Integrase_cat-core"/>
</dbReference>
<organism evidence="2 3">
    <name type="scientific">Holothuria leucospilota</name>
    <name type="common">Black long sea cucumber</name>
    <name type="synonym">Mertensiothuria leucospilota</name>
    <dbReference type="NCBI Taxonomy" id="206669"/>
    <lineage>
        <taxon>Eukaryota</taxon>
        <taxon>Metazoa</taxon>
        <taxon>Echinodermata</taxon>
        <taxon>Eleutherozoa</taxon>
        <taxon>Echinozoa</taxon>
        <taxon>Holothuroidea</taxon>
        <taxon>Aspidochirotacea</taxon>
        <taxon>Aspidochirotida</taxon>
        <taxon>Holothuriidae</taxon>
        <taxon>Holothuria</taxon>
    </lineage>
</organism>
<accession>A0A9Q1HC75</accession>
<dbReference type="Pfam" id="PF00665">
    <property type="entry name" value="rve"/>
    <property type="match status" value="1"/>
</dbReference>
<protein>
    <recommendedName>
        <fullName evidence="1">Integrase catalytic domain-containing protein</fullName>
    </recommendedName>
</protein>
<sequence length="476" mass="52848">MVKQVSEGEIDYEFTTTASKLNSLPSCQVEIAGVKIKMGIDSQASVNVLDKLAFQKLKDKAGAPENCLRPCSTALFAYNSKKPLPTIGEIRARVTTDTGKTAKTCFCIIDGIGGNLLCYQTSVDLGILHIVNSVESRVFAQYPELFKGIGKINTDPIKLHTDTDVEPKAQKLRPIPFKYVCSNAIPKAMKFELVQSESKRDSEIQAIKIALTTGNWSDESVRQCRNLKNEFSVFKGVVLRDTHIVLPQSLREHAVDLAHASHQGIVKTKQLLREKVWFPGIDNSIERKVKGCLTCQIATPTPTPPEPLQMTELPNASWESVSMDFKGPFMGGEYIMVVADDYSRYPEAVVVTSLQAKTVIPELDKIFSRHRIPKVVRTNNGPPMNSEDFSKFANYLGFTQRKCTPLWPHANGEAERFIRTLVKSIRASVLREIESKNCANFCANTELHLTALRVCLCSSLCMAGKCLSRSQELNAS</sequence>
<evidence type="ECO:0000313" key="3">
    <source>
        <dbReference type="Proteomes" id="UP001152320"/>
    </source>
</evidence>
<dbReference type="AlphaFoldDB" id="A0A9Q1HC75"/>
<reference evidence="2" key="1">
    <citation type="submission" date="2021-10" db="EMBL/GenBank/DDBJ databases">
        <title>Tropical sea cucumber genome reveals ecological adaptation and Cuvierian tubules defense mechanism.</title>
        <authorList>
            <person name="Chen T."/>
        </authorList>
    </citation>
    <scope>NUCLEOTIDE SEQUENCE</scope>
    <source>
        <strain evidence="2">Nanhai2018</strain>
        <tissue evidence="2">Muscle</tissue>
    </source>
</reference>
<name>A0A9Q1HC75_HOLLE</name>
<evidence type="ECO:0000313" key="2">
    <source>
        <dbReference type="EMBL" id="KAJ8043932.1"/>
    </source>
</evidence>
<dbReference type="PANTHER" id="PTHR37984:SF11">
    <property type="entry name" value="INTEGRASE CATALYTIC DOMAIN-CONTAINING PROTEIN"/>
    <property type="match status" value="1"/>
</dbReference>
<dbReference type="SUPFAM" id="SSF53098">
    <property type="entry name" value="Ribonuclease H-like"/>
    <property type="match status" value="1"/>
</dbReference>
<dbReference type="InterPro" id="IPR041588">
    <property type="entry name" value="Integrase_H2C2"/>
</dbReference>
<dbReference type="Pfam" id="PF17921">
    <property type="entry name" value="Integrase_H2C2"/>
    <property type="match status" value="1"/>
</dbReference>
<dbReference type="InterPro" id="IPR050951">
    <property type="entry name" value="Retrovirus_Pol_polyprotein"/>
</dbReference>
<dbReference type="PANTHER" id="PTHR37984">
    <property type="entry name" value="PROTEIN CBG26694"/>
    <property type="match status" value="1"/>
</dbReference>
<dbReference type="InterPro" id="IPR036397">
    <property type="entry name" value="RNaseH_sf"/>
</dbReference>
<keyword evidence="3" id="KW-1185">Reference proteome</keyword>
<evidence type="ECO:0000259" key="1">
    <source>
        <dbReference type="PROSITE" id="PS50994"/>
    </source>
</evidence>
<dbReference type="OrthoDB" id="6125049at2759"/>
<gene>
    <name evidence="2" type="ORF">HOLleu_11257</name>
</gene>
<dbReference type="PROSITE" id="PS50994">
    <property type="entry name" value="INTEGRASE"/>
    <property type="match status" value="1"/>
</dbReference>
<proteinExistence type="predicted"/>
<dbReference type="InterPro" id="IPR012337">
    <property type="entry name" value="RNaseH-like_sf"/>
</dbReference>
<dbReference type="Gene3D" id="1.10.340.70">
    <property type="match status" value="1"/>
</dbReference>
<dbReference type="GO" id="GO:0003676">
    <property type="term" value="F:nucleic acid binding"/>
    <property type="evidence" value="ECO:0007669"/>
    <property type="project" value="InterPro"/>
</dbReference>
<comment type="caution">
    <text evidence="2">The sequence shown here is derived from an EMBL/GenBank/DDBJ whole genome shotgun (WGS) entry which is preliminary data.</text>
</comment>
<feature type="domain" description="Integrase catalytic" evidence="1">
    <location>
        <begin position="310"/>
        <end position="426"/>
    </location>
</feature>
<dbReference type="GO" id="GO:0015074">
    <property type="term" value="P:DNA integration"/>
    <property type="evidence" value="ECO:0007669"/>
    <property type="project" value="InterPro"/>
</dbReference>
<dbReference type="FunFam" id="1.10.340.70:FF:000003">
    <property type="entry name" value="Protein CBG25708"/>
    <property type="match status" value="1"/>
</dbReference>
<dbReference type="Proteomes" id="UP001152320">
    <property type="component" value="Chromosome 4"/>
</dbReference>
<dbReference type="EMBL" id="JAIZAY010000004">
    <property type="protein sequence ID" value="KAJ8043932.1"/>
    <property type="molecule type" value="Genomic_DNA"/>
</dbReference>